<gene>
    <name evidence="3" type="ORF">SAMN05444396_1185</name>
</gene>
<dbReference type="STRING" id="271157.SAMN05444396_1185"/>
<evidence type="ECO:0000256" key="1">
    <source>
        <dbReference type="SAM" id="Coils"/>
    </source>
</evidence>
<proteinExistence type="predicted"/>
<keyword evidence="1" id="KW-0175">Coiled coil</keyword>
<feature type="coiled-coil region" evidence="1">
    <location>
        <begin position="263"/>
        <end position="290"/>
    </location>
</feature>
<reference evidence="4" key="1">
    <citation type="submission" date="2016-11" db="EMBL/GenBank/DDBJ databases">
        <authorList>
            <person name="Varghese N."/>
            <person name="Submissions S."/>
        </authorList>
    </citation>
    <scope>NUCLEOTIDE SEQUENCE [LARGE SCALE GENOMIC DNA]</scope>
    <source>
        <strain evidence="4">DSM 19741</strain>
    </source>
</reference>
<evidence type="ECO:0008006" key="5">
    <source>
        <dbReference type="Google" id="ProtNLM"/>
    </source>
</evidence>
<dbReference type="OrthoDB" id="884899at2"/>
<dbReference type="EMBL" id="FQWE01000018">
    <property type="protein sequence ID" value="SHG46966.1"/>
    <property type="molecule type" value="Genomic_DNA"/>
</dbReference>
<feature type="transmembrane region" description="Helical" evidence="2">
    <location>
        <begin position="232"/>
        <end position="250"/>
    </location>
</feature>
<keyword evidence="2" id="KW-0812">Transmembrane</keyword>
<accession>A0A1M5K2I0</accession>
<name>A0A1M5K2I0_9FLAO</name>
<keyword evidence="4" id="KW-1185">Reference proteome</keyword>
<evidence type="ECO:0000313" key="3">
    <source>
        <dbReference type="EMBL" id="SHG46966.1"/>
    </source>
</evidence>
<dbReference type="AlphaFoldDB" id="A0A1M5K2I0"/>
<organism evidence="3 4">
    <name type="scientific">Flavobacterium segetis</name>
    <dbReference type="NCBI Taxonomy" id="271157"/>
    <lineage>
        <taxon>Bacteria</taxon>
        <taxon>Pseudomonadati</taxon>
        <taxon>Bacteroidota</taxon>
        <taxon>Flavobacteriia</taxon>
        <taxon>Flavobacteriales</taxon>
        <taxon>Flavobacteriaceae</taxon>
        <taxon>Flavobacterium</taxon>
    </lineage>
</organism>
<dbReference type="Proteomes" id="UP000184036">
    <property type="component" value="Unassembled WGS sequence"/>
</dbReference>
<sequence length="475" mass="56542">MTNIYYHKSAEYVHIIRFYENKTVIGISYKLTEKLTEKLAEKTTENINKWFDYNLKSLRSICGFGKYFTIGNKIIFELKIREGTVIYEGKINSNNQIILNSKSLINNFKSFNKKYFSIENFAFQSDNDCEEEYLNLQFNEPGDNYPILLIPKAITKKILYDISTFEIIKTLKMVPPKFKEISEPDYPNQQKKITTEKIEFESNGCVTIAQIPMICFFIYIFIYCISNNKEEISILFLLLSIFSIFTFLKFRTKTEYKTVYSSKTSYEKEIENYNLEIEKIKKQRNSLEEEYLIQHKIFENELSKDIEFHKNKIYLNSIKPIKQGVKSNEKIKRGKSELFFLSHLIKKFGSQIKMDYKLDLNSYSYYPDFVFICEKTNLHIDIEVDEPYSLIDKTPIHYINSNDDERNNCFIENNWIVLRFSEVQVLNNVNNCIEVIENIINSINNRTLNINIFIPKDSRWTYEEALVHSYQDYRK</sequence>
<keyword evidence="2" id="KW-0472">Membrane</keyword>
<protein>
    <recommendedName>
        <fullName evidence="5">DUF559 domain-containing protein</fullName>
    </recommendedName>
</protein>
<dbReference type="RefSeq" id="WP_072994021.1">
    <property type="nucleotide sequence ID" value="NZ_FQWE01000018.1"/>
</dbReference>
<feature type="transmembrane region" description="Helical" evidence="2">
    <location>
        <begin position="207"/>
        <end position="225"/>
    </location>
</feature>
<evidence type="ECO:0000313" key="4">
    <source>
        <dbReference type="Proteomes" id="UP000184036"/>
    </source>
</evidence>
<dbReference type="Gene3D" id="3.40.960.10">
    <property type="entry name" value="VSR Endonuclease"/>
    <property type="match status" value="1"/>
</dbReference>
<keyword evidence="2" id="KW-1133">Transmembrane helix</keyword>
<evidence type="ECO:0000256" key="2">
    <source>
        <dbReference type="SAM" id="Phobius"/>
    </source>
</evidence>